<feature type="domain" description="Peptidase S1" evidence="10">
    <location>
        <begin position="171"/>
        <end position="410"/>
    </location>
</feature>
<dbReference type="SUPFAM" id="SSF49854">
    <property type="entry name" value="Spermadhesin, CUB domain"/>
    <property type="match status" value="1"/>
</dbReference>
<dbReference type="FunFam" id="2.60.120.290:FF:000005">
    <property type="entry name" value="Procollagen C-endopeptidase enhancer 1"/>
    <property type="match status" value="1"/>
</dbReference>
<evidence type="ECO:0000256" key="5">
    <source>
        <dbReference type="ARBA" id="ARBA00022825"/>
    </source>
</evidence>
<dbReference type="Proteomes" id="UP000001554">
    <property type="component" value="Chromosome 7"/>
</dbReference>
<protein>
    <submittedName>
        <fullName evidence="12">Trypsin-1-like</fullName>
    </submittedName>
</protein>
<evidence type="ECO:0000256" key="3">
    <source>
        <dbReference type="ARBA" id="ARBA00022670"/>
    </source>
</evidence>
<dbReference type="PROSITE" id="PS00135">
    <property type="entry name" value="TRYPSIN_SER"/>
    <property type="match status" value="1"/>
</dbReference>
<dbReference type="PROSITE" id="PS50240">
    <property type="entry name" value="TRYPSIN_DOM"/>
    <property type="match status" value="1"/>
</dbReference>
<dbReference type="OrthoDB" id="10061449at2759"/>
<dbReference type="InterPro" id="IPR018114">
    <property type="entry name" value="TRYPSIN_HIS"/>
</dbReference>
<evidence type="ECO:0000256" key="1">
    <source>
        <dbReference type="ARBA" id="ARBA00004613"/>
    </source>
</evidence>
<evidence type="ECO:0000256" key="2">
    <source>
        <dbReference type="ARBA" id="ARBA00022525"/>
    </source>
</evidence>
<proteinExistence type="predicted"/>
<dbReference type="GO" id="GO:0006508">
    <property type="term" value="P:proteolysis"/>
    <property type="evidence" value="ECO:0000318"/>
    <property type="project" value="GO_Central"/>
</dbReference>
<sequence>MYSKRLPEMYALVGVFCLTLFYGVAMSAAPAFSDRDTNCGGVYKGDSGIVTSPKWPSRYTKKRRCVYEINVLPGRTVNLQFSSFHLQARKKGRCRDWLEVYNGDIRVGGQFCAREIAASRVFKSHANRMTVVFKSDRKRGFPGFKGTYSSAGCGSPVVPRAPWTKNSGNKIVGGNEAAPGSYPWQASLRQYGYSGGFHVCGGALLSNRWVVTAAHCIVNGLQWVVLGDHDRRKSTKAKQTVKIQRVFKHPQYNDDTLVNDIALLKLQSAVSVQPVCLPDPAKEDPAGTVVAVTGWGTVSEGGHTSSVLLQANMPVVDDSYCVDVYNIIADALYGFDKKIDPKIMMCTGYREGGVDTCQGDSGGPVVVFPPKGPAYLTGVISWGYGCGREFIPGVNVRVSAYVDWIRNIIDSN</sequence>
<dbReference type="OMA" id="VGCANAN"/>
<keyword evidence="11" id="KW-1185">Reference proteome</keyword>
<dbReference type="GO" id="GO:0005615">
    <property type="term" value="C:extracellular space"/>
    <property type="evidence" value="ECO:0000318"/>
    <property type="project" value="GO_Central"/>
</dbReference>
<dbReference type="AlphaFoldDB" id="A0A9J7LJ58"/>
<dbReference type="CDD" id="cd00041">
    <property type="entry name" value="CUB"/>
    <property type="match status" value="1"/>
</dbReference>
<organism evidence="11 12">
    <name type="scientific">Branchiostoma floridae</name>
    <name type="common">Florida lancelet</name>
    <name type="synonym">Amphioxus</name>
    <dbReference type="NCBI Taxonomy" id="7739"/>
    <lineage>
        <taxon>Eukaryota</taxon>
        <taxon>Metazoa</taxon>
        <taxon>Chordata</taxon>
        <taxon>Cephalochordata</taxon>
        <taxon>Leptocardii</taxon>
        <taxon>Amphioxiformes</taxon>
        <taxon>Branchiostomatidae</taxon>
        <taxon>Branchiostoma</taxon>
    </lineage>
</organism>
<reference evidence="12" key="2">
    <citation type="submission" date="2025-08" db="UniProtKB">
        <authorList>
            <consortium name="RefSeq"/>
        </authorList>
    </citation>
    <scope>IDENTIFICATION</scope>
    <source>
        <strain evidence="12">S238N-H82</strain>
        <tissue evidence="12">Testes</tissue>
    </source>
</reference>
<dbReference type="Pfam" id="PF00089">
    <property type="entry name" value="Trypsin"/>
    <property type="match status" value="1"/>
</dbReference>
<dbReference type="Gene3D" id="2.60.120.290">
    <property type="entry name" value="Spermadhesin, CUB domain"/>
    <property type="match status" value="1"/>
</dbReference>
<evidence type="ECO:0000256" key="8">
    <source>
        <dbReference type="RuleBase" id="RU363034"/>
    </source>
</evidence>
<dbReference type="CDD" id="cd00190">
    <property type="entry name" value="Tryp_SPc"/>
    <property type="match status" value="1"/>
</dbReference>
<dbReference type="InterPro" id="IPR033116">
    <property type="entry name" value="TRYPSIN_SER"/>
</dbReference>
<accession>A0A9J7LJ58</accession>
<dbReference type="FunFam" id="2.40.10.10:FF:000015">
    <property type="entry name" value="Atrial natriuretic peptide-converting enzyme"/>
    <property type="match status" value="1"/>
</dbReference>
<dbReference type="PANTHER" id="PTHR24252:SF7">
    <property type="entry name" value="HYALIN"/>
    <property type="match status" value="1"/>
</dbReference>
<dbReference type="InterPro" id="IPR001254">
    <property type="entry name" value="Trypsin_dom"/>
</dbReference>
<keyword evidence="2" id="KW-0964">Secreted</keyword>
<keyword evidence="3 8" id="KW-0645">Protease</keyword>
<dbReference type="InterPro" id="IPR035914">
    <property type="entry name" value="Sperma_CUB_dom_sf"/>
</dbReference>
<dbReference type="SUPFAM" id="SSF50494">
    <property type="entry name" value="Trypsin-like serine proteases"/>
    <property type="match status" value="1"/>
</dbReference>
<evidence type="ECO:0000313" key="12">
    <source>
        <dbReference type="RefSeq" id="XP_035683024.1"/>
    </source>
</evidence>
<evidence type="ECO:0000259" key="10">
    <source>
        <dbReference type="PROSITE" id="PS50240"/>
    </source>
</evidence>
<dbReference type="PRINTS" id="PR00722">
    <property type="entry name" value="CHYMOTRYPSIN"/>
</dbReference>
<feature type="domain" description="CUB" evidence="9">
    <location>
        <begin position="39"/>
        <end position="151"/>
    </location>
</feature>
<dbReference type="RefSeq" id="XP_035683024.1">
    <property type="nucleotide sequence ID" value="XM_035827131.1"/>
</dbReference>
<evidence type="ECO:0000256" key="6">
    <source>
        <dbReference type="ARBA" id="ARBA00023157"/>
    </source>
</evidence>
<evidence type="ECO:0000313" key="11">
    <source>
        <dbReference type="Proteomes" id="UP000001554"/>
    </source>
</evidence>
<dbReference type="GeneID" id="118420355"/>
<dbReference type="KEGG" id="bfo:118420355"/>
<dbReference type="Pfam" id="PF00431">
    <property type="entry name" value="CUB"/>
    <property type="match status" value="1"/>
</dbReference>
<keyword evidence="5 8" id="KW-0720">Serine protease</keyword>
<reference evidence="11" key="1">
    <citation type="journal article" date="2020" name="Nat. Ecol. Evol.">
        <title>Deeply conserved synteny resolves early events in vertebrate evolution.</title>
        <authorList>
            <person name="Simakov O."/>
            <person name="Marletaz F."/>
            <person name="Yue J.X."/>
            <person name="O'Connell B."/>
            <person name="Jenkins J."/>
            <person name="Brandt A."/>
            <person name="Calef R."/>
            <person name="Tung C.H."/>
            <person name="Huang T.K."/>
            <person name="Schmutz J."/>
            <person name="Satoh N."/>
            <person name="Yu J.K."/>
            <person name="Putnam N.H."/>
            <person name="Green R.E."/>
            <person name="Rokhsar D.S."/>
        </authorList>
    </citation>
    <scope>NUCLEOTIDE SEQUENCE [LARGE SCALE GENOMIC DNA]</scope>
    <source>
        <strain evidence="11">S238N-H82</strain>
    </source>
</reference>
<comment type="caution">
    <text evidence="7">Lacks conserved residue(s) required for the propagation of feature annotation.</text>
</comment>
<evidence type="ECO:0000259" key="9">
    <source>
        <dbReference type="PROSITE" id="PS01180"/>
    </source>
</evidence>
<keyword evidence="4 8" id="KW-0378">Hydrolase</keyword>
<comment type="subcellular location">
    <subcellularLocation>
        <location evidence="1">Secreted</location>
    </subcellularLocation>
</comment>
<evidence type="ECO:0000256" key="7">
    <source>
        <dbReference type="PROSITE-ProRule" id="PRU00059"/>
    </source>
</evidence>
<name>A0A9J7LJ58_BRAFL</name>
<dbReference type="PANTHER" id="PTHR24252">
    <property type="entry name" value="ACROSIN-RELATED"/>
    <property type="match status" value="1"/>
</dbReference>
<dbReference type="SMART" id="SM00020">
    <property type="entry name" value="Tryp_SPc"/>
    <property type="match status" value="1"/>
</dbReference>
<dbReference type="InterPro" id="IPR009003">
    <property type="entry name" value="Peptidase_S1_PA"/>
</dbReference>
<dbReference type="InterPro" id="IPR001314">
    <property type="entry name" value="Peptidase_S1A"/>
</dbReference>
<dbReference type="PROSITE" id="PS01180">
    <property type="entry name" value="CUB"/>
    <property type="match status" value="1"/>
</dbReference>
<gene>
    <name evidence="12" type="primary">LOC118420355</name>
</gene>
<dbReference type="SMART" id="SM00042">
    <property type="entry name" value="CUB"/>
    <property type="match status" value="1"/>
</dbReference>
<dbReference type="GO" id="GO:0004252">
    <property type="term" value="F:serine-type endopeptidase activity"/>
    <property type="evidence" value="ECO:0000318"/>
    <property type="project" value="GO_Central"/>
</dbReference>
<keyword evidence="6" id="KW-1015">Disulfide bond</keyword>
<dbReference type="InterPro" id="IPR000859">
    <property type="entry name" value="CUB_dom"/>
</dbReference>
<dbReference type="InterPro" id="IPR043504">
    <property type="entry name" value="Peptidase_S1_PA_chymotrypsin"/>
</dbReference>
<dbReference type="Gene3D" id="2.40.10.10">
    <property type="entry name" value="Trypsin-like serine proteases"/>
    <property type="match status" value="1"/>
</dbReference>
<dbReference type="PROSITE" id="PS00134">
    <property type="entry name" value="TRYPSIN_HIS"/>
    <property type="match status" value="1"/>
</dbReference>
<evidence type="ECO:0000256" key="4">
    <source>
        <dbReference type="ARBA" id="ARBA00022801"/>
    </source>
</evidence>